<accession>F7ZGA0</accession>
<reference evidence="1 2" key="1">
    <citation type="journal article" date="2011" name="BMC Genomics">
        <title>Comparative genome analysis and genome-guided physiological analysis of Roseobacter litoralis.</title>
        <authorList>
            <person name="Kalhoefer D."/>
            <person name="Thole S."/>
            <person name="Voget S."/>
            <person name="Lehmann R."/>
            <person name="Liesegang H."/>
            <person name="Wollher A."/>
            <person name="Daniel R."/>
            <person name="Simon M."/>
            <person name="Brinkhoff T."/>
        </authorList>
    </citation>
    <scope>NUCLEOTIDE SEQUENCE [LARGE SCALE GENOMIC DNA]</scope>
    <source>
        <strain evidence="2">ATCC 49566 / DSM 6996 / JCM 21268 / NBRC 15278 / OCh 149</strain>
    </source>
</reference>
<gene>
    <name evidence="1" type="ordered locus">RLO149_c028720</name>
</gene>
<evidence type="ECO:0000313" key="1">
    <source>
        <dbReference type="EMBL" id="AEI94831.1"/>
    </source>
</evidence>
<organism evidence="1 2">
    <name type="scientific">Roseobacter litoralis (strain ATCC 49566 / DSM 6996 / JCM 21268 / NBRC 15278 / OCh 149)</name>
    <dbReference type="NCBI Taxonomy" id="391595"/>
    <lineage>
        <taxon>Bacteria</taxon>
        <taxon>Pseudomonadati</taxon>
        <taxon>Pseudomonadota</taxon>
        <taxon>Alphaproteobacteria</taxon>
        <taxon>Rhodobacterales</taxon>
        <taxon>Roseobacteraceae</taxon>
        <taxon>Roseobacter</taxon>
    </lineage>
</organism>
<dbReference type="AlphaFoldDB" id="F7ZGA0"/>
<proteinExistence type="predicted"/>
<dbReference type="Proteomes" id="UP000001353">
    <property type="component" value="Chromosome"/>
</dbReference>
<dbReference type="HOGENOM" id="CLU_2938908_0_0_5"/>
<sequence>MLTAHSSRSRMLVLDRLGHCDLKLPFLDELSQRIWDVANWDWLHLVTISTVEAIVDGKHG</sequence>
<protein>
    <submittedName>
        <fullName evidence="1">Uncharacterized protein</fullName>
    </submittedName>
</protein>
<evidence type="ECO:0000313" key="2">
    <source>
        <dbReference type="Proteomes" id="UP000001353"/>
    </source>
</evidence>
<keyword evidence="2" id="KW-1185">Reference proteome</keyword>
<dbReference type="KEGG" id="rli:RLO149_c028720"/>
<name>F7ZGA0_ROSLO</name>
<dbReference type="EMBL" id="CP002623">
    <property type="protein sequence ID" value="AEI94831.1"/>
    <property type="molecule type" value="Genomic_DNA"/>
</dbReference>
<dbReference type="STRING" id="391595.RLO149_c028720"/>